<evidence type="ECO:0000256" key="3">
    <source>
        <dbReference type="ARBA" id="ARBA00022821"/>
    </source>
</evidence>
<dbReference type="Pfam" id="PF23286">
    <property type="entry name" value="LRR_13"/>
    <property type="match status" value="1"/>
</dbReference>
<dbReference type="Pfam" id="PF00931">
    <property type="entry name" value="NB-ARC"/>
    <property type="match status" value="1"/>
</dbReference>
<feature type="coiled-coil region" evidence="5">
    <location>
        <begin position="1115"/>
        <end position="1173"/>
    </location>
</feature>
<reference evidence="7" key="1">
    <citation type="journal article" date="2023" name="Science">
        <title>Elucidation of the pathway for biosynthesis of saponin adjuvants from the soapbark tree.</title>
        <authorList>
            <person name="Reed J."/>
            <person name="Orme A."/>
            <person name="El-Demerdash A."/>
            <person name="Owen C."/>
            <person name="Martin L.B.B."/>
            <person name="Misra R.C."/>
            <person name="Kikuchi S."/>
            <person name="Rejzek M."/>
            <person name="Martin A.C."/>
            <person name="Harkess A."/>
            <person name="Leebens-Mack J."/>
            <person name="Louveau T."/>
            <person name="Stephenson M.J."/>
            <person name="Osbourn A."/>
        </authorList>
    </citation>
    <scope>NUCLEOTIDE SEQUENCE</scope>
    <source>
        <strain evidence="7">S10</strain>
    </source>
</reference>
<dbReference type="InterPro" id="IPR027417">
    <property type="entry name" value="P-loop_NTPase"/>
</dbReference>
<dbReference type="Proteomes" id="UP001163823">
    <property type="component" value="Chromosome 11"/>
</dbReference>
<dbReference type="Gene3D" id="3.80.10.10">
    <property type="entry name" value="Ribonuclease Inhibitor"/>
    <property type="match status" value="2"/>
</dbReference>
<dbReference type="InterPro" id="IPR032675">
    <property type="entry name" value="LRR_dom_sf"/>
</dbReference>
<evidence type="ECO:0000256" key="1">
    <source>
        <dbReference type="ARBA" id="ARBA00022614"/>
    </source>
</evidence>
<dbReference type="SUPFAM" id="SSF52200">
    <property type="entry name" value="Toll/Interleukin receptor TIR domain"/>
    <property type="match status" value="1"/>
</dbReference>
<dbReference type="Gene3D" id="3.40.50.10140">
    <property type="entry name" value="Toll/interleukin-1 receptor homology (TIR) domain"/>
    <property type="match status" value="1"/>
</dbReference>
<dbReference type="SUPFAM" id="SSF52540">
    <property type="entry name" value="P-loop containing nucleoside triphosphate hydrolases"/>
    <property type="match status" value="1"/>
</dbReference>
<keyword evidence="2" id="KW-0677">Repeat</keyword>
<name>A0AAD7PCP5_QUISA</name>
<gene>
    <name evidence="7" type="ORF">O6P43_026461</name>
</gene>
<organism evidence="7 8">
    <name type="scientific">Quillaja saponaria</name>
    <name type="common">Soap bark tree</name>
    <dbReference type="NCBI Taxonomy" id="32244"/>
    <lineage>
        <taxon>Eukaryota</taxon>
        <taxon>Viridiplantae</taxon>
        <taxon>Streptophyta</taxon>
        <taxon>Embryophyta</taxon>
        <taxon>Tracheophyta</taxon>
        <taxon>Spermatophyta</taxon>
        <taxon>Magnoliopsida</taxon>
        <taxon>eudicotyledons</taxon>
        <taxon>Gunneridae</taxon>
        <taxon>Pentapetalae</taxon>
        <taxon>rosids</taxon>
        <taxon>fabids</taxon>
        <taxon>Fabales</taxon>
        <taxon>Quillajaceae</taxon>
        <taxon>Quillaja</taxon>
    </lineage>
</organism>
<accession>A0AAD7PCP5</accession>
<dbReference type="Gene3D" id="1.10.8.430">
    <property type="entry name" value="Helical domain of apoptotic protease-activating factors"/>
    <property type="match status" value="1"/>
</dbReference>
<evidence type="ECO:0000313" key="8">
    <source>
        <dbReference type="Proteomes" id="UP001163823"/>
    </source>
</evidence>
<dbReference type="SMART" id="SM00255">
    <property type="entry name" value="TIR"/>
    <property type="match status" value="1"/>
</dbReference>
<dbReference type="FunFam" id="3.40.50.10140:FF:000007">
    <property type="entry name" value="Disease resistance protein (TIR-NBS-LRR class)"/>
    <property type="match status" value="1"/>
</dbReference>
<keyword evidence="8" id="KW-1185">Reference proteome</keyword>
<evidence type="ECO:0000256" key="5">
    <source>
        <dbReference type="SAM" id="Coils"/>
    </source>
</evidence>
<dbReference type="PRINTS" id="PR00364">
    <property type="entry name" value="DISEASERSIST"/>
</dbReference>
<dbReference type="InterPro" id="IPR002182">
    <property type="entry name" value="NB-ARC"/>
</dbReference>
<evidence type="ECO:0000256" key="4">
    <source>
        <dbReference type="ARBA" id="ARBA00023027"/>
    </source>
</evidence>
<dbReference type="InterPro" id="IPR042197">
    <property type="entry name" value="Apaf_helical"/>
</dbReference>
<dbReference type="PANTHER" id="PTHR11017:SF570">
    <property type="entry name" value="DISEASE RESISTANCE PROTEIN (TIR-NBS CLASS)-RELATED"/>
    <property type="match status" value="1"/>
</dbReference>
<dbReference type="GO" id="GO:0043531">
    <property type="term" value="F:ADP binding"/>
    <property type="evidence" value="ECO:0007669"/>
    <property type="project" value="InterPro"/>
</dbReference>
<dbReference type="GO" id="GO:0006952">
    <property type="term" value="P:defense response"/>
    <property type="evidence" value="ECO:0007669"/>
    <property type="project" value="UniProtKB-KW"/>
</dbReference>
<dbReference type="KEGG" id="qsa:O6P43_026461"/>
<dbReference type="AlphaFoldDB" id="A0AAD7PCP5"/>
<dbReference type="Gene3D" id="3.40.50.300">
    <property type="entry name" value="P-loop containing nucleotide triphosphate hydrolases"/>
    <property type="match status" value="1"/>
</dbReference>
<dbReference type="SUPFAM" id="SSF52058">
    <property type="entry name" value="L domain-like"/>
    <property type="match status" value="1"/>
</dbReference>
<dbReference type="PANTHER" id="PTHR11017">
    <property type="entry name" value="LEUCINE-RICH REPEAT-CONTAINING PROTEIN"/>
    <property type="match status" value="1"/>
</dbReference>
<keyword evidence="1" id="KW-0433">Leucine-rich repeat</keyword>
<dbReference type="InterPro" id="IPR058192">
    <property type="entry name" value="WHD_ROQ1-like"/>
</dbReference>
<protein>
    <submittedName>
        <fullName evidence="7">Disease resistance protein</fullName>
    </submittedName>
</protein>
<keyword evidence="5" id="KW-0175">Coiled coil</keyword>
<proteinExistence type="predicted"/>
<feature type="domain" description="TIR" evidence="6">
    <location>
        <begin position="15"/>
        <end position="181"/>
    </location>
</feature>
<evidence type="ECO:0000256" key="2">
    <source>
        <dbReference type="ARBA" id="ARBA00022737"/>
    </source>
</evidence>
<dbReference type="InterPro" id="IPR044974">
    <property type="entry name" value="Disease_R_plants"/>
</dbReference>
<evidence type="ECO:0000313" key="7">
    <source>
        <dbReference type="EMBL" id="KAJ7950247.1"/>
    </source>
</evidence>
<dbReference type="GO" id="GO:0007165">
    <property type="term" value="P:signal transduction"/>
    <property type="evidence" value="ECO:0007669"/>
    <property type="project" value="InterPro"/>
</dbReference>
<evidence type="ECO:0000259" key="6">
    <source>
        <dbReference type="PROSITE" id="PS50104"/>
    </source>
</evidence>
<dbReference type="Pfam" id="PF23282">
    <property type="entry name" value="WHD_ROQ1"/>
    <property type="match status" value="1"/>
</dbReference>
<sequence length="1245" mass="143159">MTHPDASNTSFNHRRSQDVFLNFRGEDTRYGFAGNLFNALRQKGIDTFMDDEKLERGEKISLALLKAIEESRICIVVFSENYASSTWCLDELVKIIECTRTKQQMVYPVFYKVDPSDVRHQRGNFGKAMYSHENKFKNNKEKVLKWRSVLTEAANFSGLHFKNGYESTFINRIIDEVSSKLNRTLLHVADHPVGLKNRISEVNSLLGVRSDDVQMIGIYGIGGSGKTTIARAVYNLIADQFEGMCFLADVRGNSIKQGLAQLQEALLSEMLGDKSVKLGNINKGVTIIKNRLCHKKVLLVLDDVDKLEQLQVLAGGCDWFGSGSRIIITTRNKRLLTNHKVENTYLMKLLNDEEALELLCWYAFKRSKPDAGYAKISNHVVHYAKGLPLAMKVIGSDLMGKGIDEWKCALDQYQRILKGDILNVLIISYNSLEDIEKKIFLDIACFFEGEPWDYVEKLLHACGFYPKHWIGTLEDKYLIAIDEYNVVRMHDLIRQMGREIVHQESASEPGKRSRLWFHEDVIQVLTKNMGTNKIEGIMLDFPEEKEVEWNYEAFEKMKNLRILIIRNANFSSGPIQLPCNLRLLDWKGFPSPSLPAYFHPKKLLVLRLTHSDFTLEQPLKKFECLTCMDLKCCKFLTKVPDLSGFPNLMELRLDGCENLLEFHDSIGLHDKLVILNSSGCTKLKNFSSCMRMASLKHFKLRNCYELERFPDILGKMESVISIDVGGTAIEELPLSFGNLTGLRKLIMSYCKRLKNLPTSIKMLENLYFLDLEGSPQAVRSFLSSESILSSIQHLSLTHLRLQNCDLSDGDLVIMFSCFPALKNLKLSGNNNLVKLPTCIKELVYLERLYLADCNWLRDIPPEIPPKLKLIDAFNCTSLTSQSSSIFVFQGYKEVRDLDVIVPGTRIPTWFYHRRKGDSLSFWVRDNFPEIIVGFVFAVENANLGDFIWEIFLHINDRKVFQTSYDVGTLARASTDHLWLYDLRNHSPQEEWMELGTYLHGGWNLVKISFRSLKLKVKFVGVHVYKRESKLEDVLFRSPFSNEVKSSFEALKNLLSREFSLVTYVGETSNMEKVLDCLSSLSAEDGIPEGTQSLISQLKRNLTQWTYCYNDARMKLESSDRDILKLEKLEEDLKANMYQFNEAESVQNELSHQLADLERRKKELENEIYVIKANISASTMDRERAVEKKRELFKEGKLIKAQRDEKRNRVLRLRAEHQSAKKTQSIIEAEWSKLQEQFKGRLSFGE</sequence>
<dbReference type="InterPro" id="IPR036390">
    <property type="entry name" value="WH_DNA-bd_sf"/>
</dbReference>
<dbReference type="InterPro" id="IPR035897">
    <property type="entry name" value="Toll_tir_struct_dom_sf"/>
</dbReference>
<dbReference type="Pfam" id="PF01582">
    <property type="entry name" value="TIR"/>
    <property type="match status" value="1"/>
</dbReference>
<keyword evidence="4" id="KW-0520">NAD</keyword>
<dbReference type="EMBL" id="JARAOO010000011">
    <property type="protein sequence ID" value="KAJ7950247.1"/>
    <property type="molecule type" value="Genomic_DNA"/>
</dbReference>
<dbReference type="InterPro" id="IPR058546">
    <property type="entry name" value="RPS4B/Roq1-like_LRR"/>
</dbReference>
<keyword evidence="3" id="KW-0611">Plant defense</keyword>
<dbReference type="InterPro" id="IPR000157">
    <property type="entry name" value="TIR_dom"/>
</dbReference>
<dbReference type="PROSITE" id="PS50104">
    <property type="entry name" value="TIR"/>
    <property type="match status" value="1"/>
</dbReference>
<dbReference type="SUPFAM" id="SSF46785">
    <property type="entry name" value="Winged helix' DNA-binding domain"/>
    <property type="match status" value="1"/>
</dbReference>
<comment type="caution">
    <text evidence="7">The sequence shown here is derived from an EMBL/GenBank/DDBJ whole genome shotgun (WGS) entry which is preliminary data.</text>
</comment>